<comment type="caution">
    <text evidence="2">The sequence shown here is derived from an EMBL/GenBank/DDBJ whole genome shotgun (WGS) entry which is preliminary data.</text>
</comment>
<feature type="domain" description="DUF4397" evidence="1">
    <location>
        <begin position="65"/>
        <end position="178"/>
    </location>
</feature>
<keyword evidence="3" id="KW-1185">Reference proteome</keyword>
<organism evidence="2 3">
    <name type="scientific">Mesobacillus boroniphilus</name>
    <dbReference type="NCBI Taxonomy" id="308892"/>
    <lineage>
        <taxon>Bacteria</taxon>
        <taxon>Bacillati</taxon>
        <taxon>Bacillota</taxon>
        <taxon>Bacilli</taxon>
        <taxon>Bacillales</taxon>
        <taxon>Bacillaceae</taxon>
        <taxon>Mesobacillus</taxon>
    </lineage>
</organism>
<sequence>MSIRNQNDYLHKAAMYDLLANYYKYLDPNMHVMYYHKHLRNLNKAVQLMRSYTVPASPSNTLPSMMRFLHASPAVKDVDIYLNGSRVLRDFSYKTNSSHMQLPPGKYQVDIYPAGESVSTVISKKIIVEPGRIYTAAITGPANNLRLLTFEDKPQTPVGETKARFIHLSPDAPAVDITGKNGDVIFPNVPYKQATTYLALTPMTVTLEAKVAGTKNTVVTIPDVKLEPNNAYTIVAVGTAKGEPPIEVILLQG</sequence>
<dbReference type="RefSeq" id="WP_213368080.1">
    <property type="nucleotide sequence ID" value="NZ_QTKX01000001.1"/>
</dbReference>
<dbReference type="Proteomes" id="UP000761411">
    <property type="component" value="Unassembled WGS sequence"/>
</dbReference>
<evidence type="ECO:0000313" key="3">
    <source>
        <dbReference type="Proteomes" id="UP000761411"/>
    </source>
</evidence>
<dbReference type="AlphaFoldDB" id="A0A944CMM0"/>
<evidence type="ECO:0000313" key="2">
    <source>
        <dbReference type="EMBL" id="MBS8264573.1"/>
    </source>
</evidence>
<gene>
    <name evidence="2" type="ORF">DYI25_09005</name>
</gene>
<dbReference type="Pfam" id="PF14344">
    <property type="entry name" value="DUF4397"/>
    <property type="match status" value="2"/>
</dbReference>
<reference evidence="2 3" key="1">
    <citation type="journal article" date="2021" name="Microorganisms">
        <title>Bacterial Dimethylsulfoniopropionate Biosynthesis in the East China Sea.</title>
        <authorList>
            <person name="Liu J."/>
            <person name="Zhang Y."/>
            <person name="Liu J."/>
            <person name="Zhong H."/>
            <person name="Williams B.T."/>
            <person name="Zheng Y."/>
            <person name="Curson A.R.J."/>
            <person name="Sun C."/>
            <person name="Sun H."/>
            <person name="Song D."/>
            <person name="Wagner Mackenzie B."/>
            <person name="Bermejo Martinez A."/>
            <person name="Todd J.D."/>
            <person name="Zhang X.H."/>
        </authorList>
    </citation>
    <scope>NUCLEOTIDE SEQUENCE [LARGE SCALE GENOMIC DNA]</scope>
    <source>
        <strain evidence="2 3">ESS08</strain>
    </source>
</reference>
<name>A0A944CMM0_9BACI</name>
<protein>
    <submittedName>
        <fullName evidence="2">DUF4397 domain-containing protein</fullName>
    </submittedName>
</protein>
<proteinExistence type="predicted"/>
<accession>A0A944CMM0</accession>
<evidence type="ECO:0000259" key="1">
    <source>
        <dbReference type="Pfam" id="PF14344"/>
    </source>
</evidence>
<dbReference type="EMBL" id="QTKX01000001">
    <property type="protein sequence ID" value="MBS8264573.1"/>
    <property type="molecule type" value="Genomic_DNA"/>
</dbReference>
<dbReference type="InterPro" id="IPR025510">
    <property type="entry name" value="DUF4397"/>
</dbReference>
<feature type="domain" description="DUF4397" evidence="1">
    <location>
        <begin position="181"/>
        <end position="246"/>
    </location>
</feature>